<sequence length="383" mass="44513">MSLQLEIQQNKKFIRLREINYVLFQNGCIISCPVHSSNFVDYVDMIQFSRYLAKGFYDLNMTTDDIINFYDETISTVNNFLTGQKFSIFQTKIFLGGLMVWNNAIYKKSWFISKPHHAVTLRFNFLLYNIRSKIQCLSNHFEVNQLMKFQKYFSLSTIENIIDTIVNPIDQYCAISDYFIVVDYCLPFCAICNDVQIVHQINFYILILPQKVIVAQHAIKMIVQHVKTQKNALLAIYPVNIISNKWCLLINKSPINADPIPNPTIKCNIYCETCTGTLINQLLNICFRFSSIIINNQCQFQSRFYDDGIYLYCLPFYGDLFIVGGENCYNDHNNPFDGSHNCKLGCDKFCNQCFQGFCIDCQRGLQIMNNQCFGNIVQIRFGQ</sequence>
<protein>
    <submittedName>
        <fullName evidence="1">Uncharacterized protein</fullName>
    </submittedName>
</protein>
<reference evidence="1" key="1">
    <citation type="submission" date="2021-01" db="EMBL/GenBank/DDBJ databases">
        <authorList>
            <consortium name="Genoscope - CEA"/>
            <person name="William W."/>
        </authorList>
    </citation>
    <scope>NUCLEOTIDE SEQUENCE</scope>
</reference>
<dbReference type="OrthoDB" id="300641at2759"/>
<accession>A0A8S1QSD6</accession>
<name>A0A8S1QSD6_9CILI</name>
<comment type="caution">
    <text evidence="1">The sequence shown here is derived from an EMBL/GenBank/DDBJ whole genome shotgun (WGS) entry which is preliminary data.</text>
</comment>
<gene>
    <name evidence="1" type="ORF">PSON_ATCC_30995.1.T1160008</name>
</gene>
<organism evidence="1 2">
    <name type="scientific">Paramecium sonneborni</name>
    <dbReference type="NCBI Taxonomy" id="65129"/>
    <lineage>
        <taxon>Eukaryota</taxon>
        <taxon>Sar</taxon>
        <taxon>Alveolata</taxon>
        <taxon>Ciliophora</taxon>
        <taxon>Intramacronucleata</taxon>
        <taxon>Oligohymenophorea</taxon>
        <taxon>Peniculida</taxon>
        <taxon>Parameciidae</taxon>
        <taxon>Paramecium</taxon>
    </lineage>
</organism>
<dbReference type="Proteomes" id="UP000692954">
    <property type="component" value="Unassembled WGS sequence"/>
</dbReference>
<evidence type="ECO:0000313" key="1">
    <source>
        <dbReference type="EMBL" id="CAD8118062.1"/>
    </source>
</evidence>
<evidence type="ECO:0000313" key="2">
    <source>
        <dbReference type="Proteomes" id="UP000692954"/>
    </source>
</evidence>
<dbReference type="EMBL" id="CAJJDN010000116">
    <property type="protein sequence ID" value="CAD8118062.1"/>
    <property type="molecule type" value="Genomic_DNA"/>
</dbReference>
<keyword evidence="2" id="KW-1185">Reference proteome</keyword>
<proteinExistence type="predicted"/>
<dbReference type="AlphaFoldDB" id="A0A8S1QSD6"/>